<dbReference type="EMBL" id="AAIILT010000003">
    <property type="protein sequence ID" value="ECE5909026.1"/>
    <property type="molecule type" value="Genomic_DNA"/>
</dbReference>
<keyword evidence="1" id="KW-0472">Membrane</keyword>
<keyword evidence="1" id="KW-1133">Transmembrane helix</keyword>
<name>A0A5Y2KJ37_SALET</name>
<feature type="transmembrane region" description="Helical" evidence="1">
    <location>
        <begin position="12"/>
        <end position="32"/>
    </location>
</feature>
<dbReference type="AlphaFoldDB" id="A0A5Y2KJ37"/>
<reference evidence="2" key="1">
    <citation type="submission" date="2018-05" db="EMBL/GenBank/DDBJ databases">
        <authorList>
            <consortium name="GenomeTrakr network: Whole genome sequencing for foodborne pathogen traceback"/>
        </authorList>
    </citation>
    <scope>NUCLEOTIDE SEQUENCE</scope>
    <source>
        <strain evidence="2">FDA00001697</strain>
    </source>
</reference>
<evidence type="ECO:0000313" key="2">
    <source>
        <dbReference type="EMBL" id="ECE5909026.1"/>
    </source>
</evidence>
<gene>
    <name evidence="2" type="ORF">AH079_05350</name>
</gene>
<proteinExistence type="predicted"/>
<keyword evidence="1" id="KW-0812">Transmembrane</keyword>
<organism evidence="2">
    <name type="scientific">Salmonella enterica I</name>
    <dbReference type="NCBI Taxonomy" id="59201"/>
    <lineage>
        <taxon>Bacteria</taxon>
        <taxon>Pseudomonadati</taxon>
        <taxon>Pseudomonadota</taxon>
        <taxon>Gammaproteobacteria</taxon>
        <taxon>Enterobacterales</taxon>
        <taxon>Enterobacteriaceae</taxon>
        <taxon>Salmonella</taxon>
    </lineage>
</organism>
<accession>A0A5Y2KJ37</accession>
<protein>
    <submittedName>
        <fullName evidence="2">Uncharacterized protein</fullName>
    </submittedName>
</protein>
<sequence>MPVRGLPYLRSLSFALIIIISLYTICCHYSLFAGVLLSFRKIVILCCTGCMTKEWGLCQRKPEAGSGLLPVVAVPSGAIFTVKPWPVLLDHYILRSYLGN</sequence>
<comment type="caution">
    <text evidence="2">The sequence shown here is derived from an EMBL/GenBank/DDBJ whole genome shotgun (WGS) entry which is preliminary data.</text>
</comment>
<evidence type="ECO:0000256" key="1">
    <source>
        <dbReference type="SAM" id="Phobius"/>
    </source>
</evidence>